<name>A0AAD6WAV2_9ROSI</name>
<comment type="caution">
    <text evidence="1">The sequence shown here is derived from an EMBL/GenBank/DDBJ whole genome shotgun (WGS) entry which is preliminary data.</text>
</comment>
<accession>A0AAD6WAV2</accession>
<reference evidence="1" key="1">
    <citation type="journal article" date="2023" name="Mol. Ecol. Resour.">
        <title>Chromosome-level genome assembly of a triploid poplar Populus alba 'Berolinensis'.</title>
        <authorList>
            <person name="Chen S."/>
            <person name="Yu Y."/>
            <person name="Wang X."/>
            <person name="Wang S."/>
            <person name="Zhang T."/>
            <person name="Zhou Y."/>
            <person name="He R."/>
            <person name="Meng N."/>
            <person name="Wang Y."/>
            <person name="Liu W."/>
            <person name="Liu Z."/>
            <person name="Liu J."/>
            <person name="Guo Q."/>
            <person name="Huang H."/>
            <person name="Sederoff R.R."/>
            <person name="Wang G."/>
            <person name="Qu G."/>
            <person name="Chen S."/>
        </authorList>
    </citation>
    <scope>NUCLEOTIDE SEQUENCE</scope>
    <source>
        <strain evidence="1">SC-2020</strain>
    </source>
</reference>
<dbReference type="Proteomes" id="UP001164929">
    <property type="component" value="Chromosome 2"/>
</dbReference>
<keyword evidence="2" id="KW-1185">Reference proteome</keyword>
<organism evidence="1 2">
    <name type="scientific">Populus alba x Populus x berolinensis</name>
    <dbReference type="NCBI Taxonomy" id="444605"/>
    <lineage>
        <taxon>Eukaryota</taxon>
        <taxon>Viridiplantae</taxon>
        <taxon>Streptophyta</taxon>
        <taxon>Embryophyta</taxon>
        <taxon>Tracheophyta</taxon>
        <taxon>Spermatophyta</taxon>
        <taxon>Magnoliopsida</taxon>
        <taxon>eudicotyledons</taxon>
        <taxon>Gunneridae</taxon>
        <taxon>Pentapetalae</taxon>
        <taxon>rosids</taxon>
        <taxon>fabids</taxon>
        <taxon>Malpighiales</taxon>
        <taxon>Salicaceae</taxon>
        <taxon>Saliceae</taxon>
        <taxon>Populus</taxon>
    </lineage>
</organism>
<evidence type="ECO:0000313" key="1">
    <source>
        <dbReference type="EMBL" id="KAJ7005722.1"/>
    </source>
</evidence>
<dbReference type="EMBL" id="JAQIZT010000002">
    <property type="protein sequence ID" value="KAJ7005722.1"/>
    <property type="molecule type" value="Genomic_DNA"/>
</dbReference>
<evidence type="ECO:0000313" key="2">
    <source>
        <dbReference type="Proteomes" id="UP001164929"/>
    </source>
</evidence>
<sequence length="93" mass="10365">MDQGPVTTKVLWQKKLSIHSLDATGDCGKVGRGIPFLAHNFSWEKMLSFFSLEYEISNPNLGLLPLILTRLSPLPSVWLLGEEKEVWGGGLRV</sequence>
<dbReference type="AlphaFoldDB" id="A0AAD6WAV2"/>
<proteinExistence type="predicted"/>
<protein>
    <submittedName>
        <fullName evidence="1">Uncharacterized protein</fullName>
    </submittedName>
</protein>
<gene>
    <name evidence="1" type="ORF">NC653_005134</name>
</gene>